<proteinExistence type="inferred from homology"/>
<dbReference type="GO" id="GO:0007064">
    <property type="term" value="P:mitotic sister chromatid cohesion"/>
    <property type="evidence" value="ECO:0007669"/>
    <property type="project" value="TreeGrafter"/>
</dbReference>
<keyword evidence="4" id="KW-0479">Metal-binding</keyword>
<dbReference type="InterPro" id="IPR028005">
    <property type="entry name" value="AcTrfase_ESCO_Znf_dom"/>
</dbReference>
<evidence type="ECO:0000259" key="11">
    <source>
        <dbReference type="Pfam" id="PF13878"/>
    </source>
</evidence>
<dbReference type="GO" id="GO:0000785">
    <property type="term" value="C:chromatin"/>
    <property type="evidence" value="ECO:0007669"/>
    <property type="project" value="TreeGrafter"/>
</dbReference>
<evidence type="ECO:0008006" key="15">
    <source>
        <dbReference type="Google" id="ProtNLM"/>
    </source>
</evidence>
<dbReference type="AlphaFoldDB" id="A0A9N9T2X2"/>
<dbReference type="PANTHER" id="PTHR45884:SF2">
    <property type="entry name" value="N-ACETYLTRANSFERASE ECO"/>
    <property type="match status" value="1"/>
</dbReference>
<keyword evidence="5" id="KW-0863">Zinc-finger</keyword>
<evidence type="ECO:0000313" key="14">
    <source>
        <dbReference type="Proteomes" id="UP001153709"/>
    </source>
</evidence>
<reference evidence="13" key="1">
    <citation type="submission" date="2022-01" db="EMBL/GenBank/DDBJ databases">
        <authorList>
            <person name="King R."/>
        </authorList>
    </citation>
    <scope>NUCLEOTIDE SEQUENCE</scope>
</reference>
<feature type="domain" description="N-acetyltransferase ESCO acetyl-transferase" evidence="12">
    <location>
        <begin position="664"/>
        <end position="732"/>
    </location>
</feature>
<feature type="domain" description="N-acetyltransferase ESCO zinc-finger" evidence="11">
    <location>
        <begin position="521"/>
        <end position="559"/>
    </location>
</feature>
<evidence type="ECO:0000259" key="12">
    <source>
        <dbReference type="Pfam" id="PF13880"/>
    </source>
</evidence>
<dbReference type="EMBL" id="OU898280">
    <property type="protein sequence ID" value="CAG9834421.1"/>
    <property type="molecule type" value="Genomic_DNA"/>
</dbReference>
<evidence type="ECO:0000256" key="10">
    <source>
        <dbReference type="SAM" id="MobiDB-lite"/>
    </source>
</evidence>
<accession>A0A9N9T2X2</accession>
<evidence type="ECO:0000256" key="4">
    <source>
        <dbReference type="ARBA" id="ARBA00022723"/>
    </source>
</evidence>
<keyword evidence="9" id="KW-0012">Acyltransferase</keyword>
<dbReference type="OrthoDB" id="428854at2759"/>
<dbReference type="GO" id="GO:0061733">
    <property type="term" value="F:protein-lysine-acetyltransferase activity"/>
    <property type="evidence" value="ECO:0007669"/>
    <property type="project" value="TreeGrafter"/>
</dbReference>
<evidence type="ECO:0000313" key="13">
    <source>
        <dbReference type="EMBL" id="CAG9834421.1"/>
    </source>
</evidence>
<dbReference type="Proteomes" id="UP001153709">
    <property type="component" value="Chromosome 5"/>
</dbReference>
<keyword evidence="7" id="KW-0539">Nucleus</keyword>
<gene>
    <name evidence="13" type="ORF">DIABBA_LOCUS7724</name>
</gene>
<protein>
    <recommendedName>
        <fullName evidence="15">N-acetyltransferase ESCO2</fullName>
    </recommendedName>
</protein>
<evidence type="ECO:0000256" key="2">
    <source>
        <dbReference type="ARBA" id="ARBA00005816"/>
    </source>
</evidence>
<evidence type="ECO:0000256" key="7">
    <source>
        <dbReference type="ARBA" id="ARBA00023242"/>
    </source>
</evidence>
<name>A0A9N9T2X2_DIABA</name>
<comment type="subcellular location">
    <subcellularLocation>
        <location evidence="1">Nucleus</location>
    </subcellularLocation>
</comment>
<sequence>MNAAEVSEDCKSLKVLHVNNSRRSLFPSEPIECGSDSDLGHISPLHFDSSFENEENTSKLDQTSIDSVADIGDYDIIGIVDTQEIMMSPLHLSPFIKKSLISETPSKTSPTYKLKTPHASLDTNCKLPKLYHKSLLDSCEGSTKRKLSPDNSPEQNKYIKLDPKSSRVRTTLFPEVDFALPTKLFYSNTENIMEKVKDKRESIVKPSTLNKRKPKSRGRIIGKINAGVSHKIRKPKSKNIQRSTLVSSKLSTIGNNAITNYIVDLKKLQSSQEAPKLIINKENTDPVLHQNQIFPAKQKSFSHTNQIVPAITPAKEITREITRKRSSSPEPQPDPNKKFFKFSKSKAVVKMNKTIELKVDNGRMSLVDKNKKIGNTELNNFDMSDLYADDPELPVTNIENILSCLEEEDKSLENQITLQAHTSIAASENSILLHQHQPMCTEDLILSPISQMCDVTSGLALTSPKRGRNLTPVLTKMSDSSRSEMNGKLFPVFYPGATKTPVKIEKSVHSEKHFKKLSDTQMLLDAGQKKFGLTECHVCGLVYHMGDPSDEVMHLNYHSAQHILRFQGWKNEKIVANFQQNGRILQILPGDSKIWWKKVSDLMHVINQDIGCYDVDISLENCQAFLYIKKKEIAGCLIATAKSEGYKLVSPVDNEVDVCSETKYPIKCGIPRLWVSAANRNQGIATEMMNSLKRNFILGYTLKNSDIAFSSPTESGKRFAQCYFKTNNFYIYYV</sequence>
<evidence type="ECO:0000256" key="6">
    <source>
        <dbReference type="ARBA" id="ARBA00022833"/>
    </source>
</evidence>
<evidence type="ECO:0000256" key="1">
    <source>
        <dbReference type="ARBA" id="ARBA00004123"/>
    </source>
</evidence>
<keyword evidence="3" id="KW-0808">Transferase</keyword>
<keyword evidence="6" id="KW-0862">Zinc</keyword>
<keyword evidence="8" id="KW-0131">Cell cycle</keyword>
<organism evidence="13 14">
    <name type="scientific">Diabrotica balteata</name>
    <name type="common">Banded cucumber beetle</name>
    <dbReference type="NCBI Taxonomy" id="107213"/>
    <lineage>
        <taxon>Eukaryota</taxon>
        <taxon>Metazoa</taxon>
        <taxon>Ecdysozoa</taxon>
        <taxon>Arthropoda</taxon>
        <taxon>Hexapoda</taxon>
        <taxon>Insecta</taxon>
        <taxon>Pterygota</taxon>
        <taxon>Neoptera</taxon>
        <taxon>Endopterygota</taxon>
        <taxon>Coleoptera</taxon>
        <taxon>Polyphaga</taxon>
        <taxon>Cucujiformia</taxon>
        <taxon>Chrysomeloidea</taxon>
        <taxon>Chrysomelidae</taxon>
        <taxon>Galerucinae</taxon>
        <taxon>Diabroticina</taxon>
        <taxon>Diabroticites</taxon>
        <taxon>Diabrotica</taxon>
    </lineage>
</organism>
<dbReference type="InterPro" id="IPR028009">
    <property type="entry name" value="ESCO_Acetyltransf_dom"/>
</dbReference>
<dbReference type="PANTHER" id="PTHR45884">
    <property type="entry name" value="N-ACETYLTRANSFERASE ECO"/>
    <property type="match status" value="1"/>
</dbReference>
<evidence type="ECO:0000256" key="3">
    <source>
        <dbReference type="ARBA" id="ARBA00022679"/>
    </source>
</evidence>
<feature type="region of interest" description="Disordered" evidence="10">
    <location>
        <begin position="319"/>
        <end position="338"/>
    </location>
</feature>
<dbReference type="GO" id="GO:0008270">
    <property type="term" value="F:zinc ion binding"/>
    <property type="evidence" value="ECO:0007669"/>
    <property type="project" value="UniProtKB-KW"/>
</dbReference>
<dbReference type="Pfam" id="PF13878">
    <property type="entry name" value="zf-C2H2_3"/>
    <property type="match status" value="1"/>
</dbReference>
<evidence type="ECO:0000256" key="8">
    <source>
        <dbReference type="ARBA" id="ARBA00023306"/>
    </source>
</evidence>
<dbReference type="Pfam" id="PF13880">
    <property type="entry name" value="Acetyltransf_13"/>
    <property type="match status" value="1"/>
</dbReference>
<evidence type="ECO:0000256" key="9">
    <source>
        <dbReference type="ARBA" id="ARBA00023315"/>
    </source>
</evidence>
<comment type="similarity">
    <text evidence="2">Belongs to the acetyltransferase family. ECO subfamily.</text>
</comment>
<keyword evidence="14" id="KW-1185">Reference proteome</keyword>
<evidence type="ECO:0000256" key="5">
    <source>
        <dbReference type="ARBA" id="ARBA00022771"/>
    </source>
</evidence>
<dbReference type="GO" id="GO:0005634">
    <property type="term" value="C:nucleus"/>
    <property type="evidence" value="ECO:0007669"/>
    <property type="project" value="UniProtKB-SubCell"/>
</dbReference>